<gene>
    <name evidence="1" type="ORF">UFOPK2844_00783</name>
</gene>
<sequence length="73" mass="7997">MTIKINERTKFYEPFGGVNYLYLARYKGVAESGEYSFVITAKGKAAVTIAVGEKEIRGEVLRGAKPTPTPAQN</sequence>
<organism evidence="1">
    <name type="scientific">freshwater metagenome</name>
    <dbReference type="NCBI Taxonomy" id="449393"/>
    <lineage>
        <taxon>unclassified sequences</taxon>
        <taxon>metagenomes</taxon>
        <taxon>ecological metagenomes</taxon>
    </lineage>
</organism>
<protein>
    <submittedName>
        <fullName evidence="1">Unannotated protein</fullName>
    </submittedName>
</protein>
<evidence type="ECO:0000313" key="1">
    <source>
        <dbReference type="EMBL" id="CAB4756374.1"/>
    </source>
</evidence>
<accession>A0A6J6UB63</accession>
<dbReference type="AlphaFoldDB" id="A0A6J6UB63"/>
<proteinExistence type="predicted"/>
<name>A0A6J6UB63_9ZZZZ</name>
<reference evidence="1" key="1">
    <citation type="submission" date="2020-05" db="EMBL/GenBank/DDBJ databases">
        <authorList>
            <person name="Chiriac C."/>
            <person name="Salcher M."/>
            <person name="Ghai R."/>
            <person name="Kavagutti S V."/>
        </authorList>
    </citation>
    <scope>NUCLEOTIDE SEQUENCE</scope>
</reference>
<dbReference type="EMBL" id="CAEZZG010000010">
    <property type="protein sequence ID" value="CAB4756374.1"/>
    <property type="molecule type" value="Genomic_DNA"/>
</dbReference>